<feature type="compositionally biased region" description="Basic and acidic residues" evidence="1">
    <location>
        <begin position="784"/>
        <end position="803"/>
    </location>
</feature>
<feature type="region of interest" description="Disordered" evidence="1">
    <location>
        <begin position="695"/>
        <end position="724"/>
    </location>
</feature>
<accession>W4H0W4</accession>
<feature type="region of interest" description="Disordered" evidence="1">
    <location>
        <begin position="783"/>
        <end position="829"/>
    </location>
</feature>
<dbReference type="GeneID" id="20805245"/>
<evidence type="ECO:0000313" key="2">
    <source>
        <dbReference type="EMBL" id="ETV85537.1"/>
    </source>
</evidence>
<dbReference type="RefSeq" id="XP_009825555.1">
    <property type="nucleotide sequence ID" value="XM_009827253.1"/>
</dbReference>
<dbReference type="AlphaFoldDB" id="W4H0W4"/>
<proteinExistence type="predicted"/>
<dbReference type="OrthoDB" id="74366at2759"/>
<protein>
    <submittedName>
        <fullName evidence="2">Uncharacterized protein</fullName>
    </submittedName>
</protein>
<dbReference type="STRING" id="112090.W4H0W4"/>
<gene>
    <name evidence="2" type="ORF">H257_03249</name>
</gene>
<feature type="compositionally biased region" description="Basic residues" evidence="1">
    <location>
        <begin position="818"/>
        <end position="829"/>
    </location>
</feature>
<feature type="compositionally biased region" description="Polar residues" evidence="1">
    <location>
        <begin position="360"/>
        <end position="373"/>
    </location>
</feature>
<evidence type="ECO:0000256" key="1">
    <source>
        <dbReference type="SAM" id="MobiDB-lite"/>
    </source>
</evidence>
<feature type="compositionally biased region" description="Basic and acidic residues" evidence="1">
    <location>
        <begin position="707"/>
        <end position="719"/>
    </location>
</feature>
<sequence>MSTSSGGNRAERRHSITIKNISAKNAQQLRVDALRLVSEGVVQLEVDSNAAYERQGNMAYYSEENLAQRLAIRNHPLLKRLTCALWRLVVTSSAPMDFDGYTMLLIRLHKILMEHFNADVSYVQIRLDWDSDTKGQVALAYNAFHLSLFELVDLWCDSIHVDDYISLLYLILDGISRVEDSTFKLRALEDILYTDVVDVALQRTLREIEAIMATMIIEPVDNEYDNHTQPPDQLVPKLAIPLHSGTNNSFPDLAPHPTSNHASIDVGVGLLNVSCHPAHLNPSLASTPQLHTLDPQLPFVSPSLETFEPLCVQTNPQLHLDSPPRPLALDDKDRHILTSIPSLTPWGDDPPMLPREKGTPKQTTSHQSSFESHISLRQLSTSATATAPTPPTFLHHNSSSIFRQMSVLHSSPTSPGPAAAARVYVPIKPVKATQPLEQREFGGFSIKSPREVAPPHHSSMPAKQIAVSSRLPNTTFVGALSTATLLADSVDETRIEDIRKAFQGRKRQSFVRKRTPPRLGILDTNPPGVSAAAAPTSLPQKDTPKQGKPKRKAIEKMAVDLVMALASSTLGAALVESPTGMANHGTSNAVVLSHMTPKFRTRQLAKEEYAPEPPQNITGVVPTSKSLPPTHRMVDLAAQYMDVGGGLLPPRPSGATKHLLPRWRRTGAQPVATTPDIPPVVMEVCAVQVVPKSPHPEPTHVLPRLGHRPDPIKSSKLFDDTTPTTRTDIRSAVSFDSPSVHRGTSHTSHHTVTHPRVRGHLYHSPPSTPTVGHDKDSNIALPAIEHHHIPPKDKSSSYKEGNEARQPTATHPTCQMKPRLRNPQRHGGG</sequence>
<dbReference type="VEuPathDB" id="FungiDB:H257_03249"/>
<feature type="region of interest" description="Disordered" evidence="1">
    <location>
        <begin position="339"/>
        <end position="373"/>
    </location>
</feature>
<organism evidence="2">
    <name type="scientific">Aphanomyces astaci</name>
    <name type="common">Crayfish plague agent</name>
    <dbReference type="NCBI Taxonomy" id="112090"/>
    <lineage>
        <taxon>Eukaryota</taxon>
        <taxon>Sar</taxon>
        <taxon>Stramenopiles</taxon>
        <taxon>Oomycota</taxon>
        <taxon>Saprolegniomycetes</taxon>
        <taxon>Saprolegniales</taxon>
        <taxon>Verrucalvaceae</taxon>
        <taxon>Aphanomyces</taxon>
    </lineage>
</organism>
<name>W4H0W4_APHAT</name>
<reference evidence="2" key="1">
    <citation type="submission" date="2013-12" db="EMBL/GenBank/DDBJ databases">
        <title>The Genome Sequence of Aphanomyces astaci APO3.</title>
        <authorList>
            <consortium name="The Broad Institute Genomics Platform"/>
            <person name="Russ C."/>
            <person name="Tyler B."/>
            <person name="van West P."/>
            <person name="Dieguez-Uribeondo J."/>
            <person name="Young S.K."/>
            <person name="Zeng Q."/>
            <person name="Gargeya S."/>
            <person name="Fitzgerald M."/>
            <person name="Abouelleil A."/>
            <person name="Alvarado L."/>
            <person name="Chapman S.B."/>
            <person name="Gainer-Dewar J."/>
            <person name="Goldberg J."/>
            <person name="Griggs A."/>
            <person name="Gujja S."/>
            <person name="Hansen M."/>
            <person name="Howarth C."/>
            <person name="Imamovic A."/>
            <person name="Ireland A."/>
            <person name="Larimer J."/>
            <person name="McCowan C."/>
            <person name="Murphy C."/>
            <person name="Pearson M."/>
            <person name="Poon T.W."/>
            <person name="Priest M."/>
            <person name="Roberts A."/>
            <person name="Saif S."/>
            <person name="Shea T."/>
            <person name="Sykes S."/>
            <person name="Wortman J."/>
            <person name="Nusbaum C."/>
            <person name="Birren B."/>
        </authorList>
    </citation>
    <scope>NUCLEOTIDE SEQUENCE [LARGE SCALE GENOMIC DNA]</scope>
    <source>
        <strain evidence="2">APO3</strain>
    </source>
</reference>
<feature type="region of interest" description="Disordered" evidence="1">
    <location>
        <begin position="517"/>
        <end position="551"/>
    </location>
</feature>
<dbReference type="EMBL" id="KI913118">
    <property type="protein sequence ID" value="ETV85537.1"/>
    <property type="molecule type" value="Genomic_DNA"/>
</dbReference>